<keyword evidence="5" id="KW-1185">Reference proteome</keyword>
<comment type="catalytic activity">
    <reaction evidence="3">
        <text>L-arginine + H2O = L-citrulline + NH4(+)</text>
        <dbReference type="Rhea" id="RHEA:19597"/>
        <dbReference type="ChEBI" id="CHEBI:15377"/>
        <dbReference type="ChEBI" id="CHEBI:28938"/>
        <dbReference type="ChEBI" id="CHEBI:32682"/>
        <dbReference type="ChEBI" id="CHEBI:57743"/>
        <dbReference type="EC" id="3.5.3.6"/>
    </reaction>
</comment>
<dbReference type="EMBL" id="CP106679">
    <property type="protein sequence ID" value="UXP34058.1"/>
    <property type="molecule type" value="Genomic_DNA"/>
</dbReference>
<dbReference type="RefSeq" id="WP_262311484.1">
    <property type="nucleotide sequence ID" value="NZ_CP106679.1"/>
</dbReference>
<gene>
    <name evidence="4" type="ORF">N6H18_08890</name>
</gene>
<dbReference type="SUPFAM" id="SSF55909">
    <property type="entry name" value="Pentein"/>
    <property type="match status" value="1"/>
</dbReference>
<dbReference type="PANTHER" id="PTHR47271">
    <property type="entry name" value="ARGININE DEIMINASE"/>
    <property type="match status" value="1"/>
</dbReference>
<comment type="pathway">
    <text evidence="1">Amino-acid degradation; L-arginine degradation via ADI pathway; carbamoyl phosphate from L-arginine: step 1/2.</text>
</comment>
<evidence type="ECO:0000256" key="3">
    <source>
        <dbReference type="ARBA" id="ARBA00049429"/>
    </source>
</evidence>
<evidence type="ECO:0000256" key="1">
    <source>
        <dbReference type="ARBA" id="ARBA00005213"/>
    </source>
</evidence>
<evidence type="ECO:0000313" key="4">
    <source>
        <dbReference type="EMBL" id="UXP34058.1"/>
    </source>
</evidence>
<dbReference type="PANTHER" id="PTHR47271:SF2">
    <property type="entry name" value="ARGININE DEIMINASE"/>
    <property type="match status" value="1"/>
</dbReference>
<dbReference type="EC" id="3.5.3.6" evidence="2"/>
<organism evidence="4 5">
    <name type="scientific">Reichenbachiella agarivorans</name>
    <dbReference type="NCBI Taxonomy" id="2979464"/>
    <lineage>
        <taxon>Bacteria</taxon>
        <taxon>Pseudomonadati</taxon>
        <taxon>Bacteroidota</taxon>
        <taxon>Cytophagia</taxon>
        <taxon>Cytophagales</taxon>
        <taxon>Reichenbachiellaceae</taxon>
        <taxon>Reichenbachiella</taxon>
    </lineage>
</organism>
<sequence length="305" mass="35200">MIELMIKDETAPLRTVVLGTAKSLGGTPDLAHVYDPKSREHIIDGTFPVEEDLIRENEAFKAALEKYHVTVYRPDVLENTNQVYARDIGFVIEDKFILPNIITDREHEKSGIAYLVEQFNQENVFLMPEDAYAEGGDVMPWKDRIFVGYSKDKDFNKYKVSRTNQKGLDFIEQNFPNYEVIGFELKKSDTDARANALHLDCCFQPIGHNQCIIYKGGFKNVTDYEWLVKEFGKENCIEITKEEMYHMNSNVFSISPEVIVSEARFDRLNAELEARGFTVERIPYAEISKMEGLFRCSTLPLQRSY</sequence>
<proteinExistence type="predicted"/>
<protein>
    <recommendedName>
        <fullName evidence="2">arginine deiminase</fullName>
        <ecNumber evidence="2">3.5.3.6</ecNumber>
    </recommendedName>
</protein>
<dbReference type="Pfam" id="PF19420">
    <property type="entry name" value="DDAH_eukar"/>
    <property type="match status" value="1"/>
</dbReference>
<reference evidence="4" key="1">
    <citation type="submission" date="2022-09" db="EMBL/GenBank/DDBJ databases">
        <title>Comparative genomics and taxonomic characterization of three novel marine species of genus Reichenbachiella exhibiting antioxidant and polysaccharide degradation activities.</title>
        <authorList>
            <person name="Muhammad N."/>
            <person name="Lee Y.-J."/>
            <person name="Ko J."/>
            <person name="Kim S.-G."/>
        </authorList>
    </citation>
    <scope>NUCLEOTIDE SEQUENCE</scope>
    <source>
        <strain evidence="4">BKB1-1</strain>
    </source>
</reference>
<accession>A0ABY6CX81</accession>
<evidence type="ECO:0000313" key="5">
    <source>
        <dbReference type="Proteomes" id="UP001065174"/>
    </source>
</evidence>
<name>A0ABY6CX81_9BACT</name>
<dbReference type="Proteomes" id="UP001065174">
    <property type="component" value="Chromosome"/>
</dbReference>
<dbReference type="Gene3D" id="3.75.10.10">
    <property type="entry name" value="L-arginine/glycine Amidinotransferase, Chain A"/>
    <property type="match status" value="1"/>
</dbReference>
<evidence type="ECO:0000256" key="2">
    <source>
        <dbReference type="ARBA" id="ARBA00012171"/>
    </source>
</evidence>